<evidence type="ECO:0000313" key="1">
    <source>
        <dbReference type="EMBL" id="BAY83783.1"/>
    </source>
</evidence>
<protein>
    <recommendedName>
        <fullName evidence="3">Antitoxin SocA-like Panacea domain-containing protein</fullName>
    </recommendedName>
</protein>
<organism evidence="1 2">
    <name type="scientific">Calothrix parasitica NIES-267</name>
    <dbReference type="NCBI Taxonomy" id="1973488"/>
    <lineage>
        <taxon>Bacteria</taxon>
        <taxon>Bacillati</taxon>
        <taxon>Cyanobacteriota</taxon>
        <taxon>Cyanophyceae</taxon>
        <taxon>Nostocales</taxon>
        <taxon>Calotrichaceae</taxon>
        <taxon>Calothrix</taxon>
    </lineage>
</organism>
<name>A0A1Z4LRD1_9CYAN</name>
<evidence type="ECO:0008006" key="3">
    <source>
        <dbReference type="Google" id="ProtNLM"/>
    </source>
</evidence>
<accession>A0A1Z4LRD1</accession>
<sequence>MLEKLIKYFVYATKGHISKIQIICFLYLADLYSMKWTGKQLTHLNWYYYHNSLCHEDINTALDTMNGKEINLETEYNTVFVKLGVKAGNISDLQLPTSLELILDNIRREWSGSGRDKIKELLDYIYSTAPMLEIKDKYKSEEIFWLNLQLER</sequence>
<gene>
    <name evidence="1" type="ORF">NIES267_32770</name>
</gene>
<proteinExistence type="predicted"/>
<evidence type="ECO:0000313" key="2">
    <source>
        <dbReference type="Proteomes" id="UP000218418"/>
    </source>
</evidence>
<dbReference type="EMBL" id="AP018227">
    <property type="protein sequence ID" value="BAY83783.1"/>
    <property type="molecule type" value="Genomic_DNA"/>
</dbReference>
<dbReference type="OrthoDB" id="460773at2"/>
<dbReference type="Proteomes" id="UP000218418">
    <property type="component" value="Chromosome"/>
</dbReference>
<reference evidence="1 2" key="1">
    <citation type="submission" date="2017-06" db="EMBL/GenBank/DDBJ databases">
        <title>Genome sequencing of cyanobaciteial culture collection at National Institute for Environmental Studies (NIES).</title>
        <authorList>
            <person name="Hirose Y."/>
            <person name="Shimura Y."/>
            <person name="Fujisawa T."/>
            <person name="Nakamura Y."/>
            <person name="Kawachi M."/>
        </authorList>
    </citation>
    <scope>NUCLEOTIDE SEQUENCE [LARGE SCALE GENOMIC DNA]</scope>
    <source>
        <strain evidence="1 2">NIES-267</strain>
    </source>
</reference>
<keyword evidence="2" id="KW-1185">Reference proteome</keyword>
<dbReference type="AlphaFoldDB" id="A0A1Z4LRD1"/>